<evidence type="ECO:0008006" key="4">
    <source>
        <dbReference type="Google" id="ProtNLM"/>
    </source>
</evidence>
<dbReference type="Proteomes" id="UP000257109">
    <property type="component" value="Unassembled WGS sequence"/>
</dbReference>
<feature type="non-terminal residue" evidence="2">
    <location>
        <position position="320"/>
    </location>
</feature>
<dbReference type="OrthoDB" id="1422241at2759"/>
<gene>
    <name evidence="2" type="ORF">CR513_36274</name>
</gene>
<evidence type="ECO:0000313" key="3">
    <source>
        <dbReference type="Proteomes" id="UP000257109"/>
    </source>
</evidence>
<sequence>MTPTCRKTDTKRSSGSNRNELGSIIRRLSRDEDVSAKTDSISAKPDQARLHDPAAQEQQVIARVFIGGAVQFLGVLVEFTLNTLSSYPFLRSCFSPFKMVHDTTMGQSNSIVFVCAQPRPSLISFYRDHIGFVSTESNSASGRDKSSTDPLYAFDPEIELTLRRLRKIRNTIVNTSSSSDSAINSNLSSANTLVSSSNIFAESRQMENNDRTLKELATPDVVYQPWCIQYPQLEPAQTYELKSGLIHLLPKFYGLAGEDSHKHLKEFHVVCSTMRPQGISEYYIKMKAFPFSLDGAATDWLYLQPVLFNTWGDMKLTFLE</sequence>
<protein>
    <recommendedName>
        <fullName evidence="4">Retrotransposon gag domain-containing protein</fullName>
    </recommendedName>
</protein>
<evidence type="ECO:0000256" key="1">
    <source>
        <dbReference type="SAM" id="MobiDB-lite"/>
    </source>
</evidence>
<feature type="region of interest" description="Disordered" evidence="1">
    <location>
        <begin position="1"/>
        <end position="52"/>
    </location>
</feature>
<accession>A0A371FX70</accession>
<keyword evidence="3" id="KW-1185">Reference proteome</keyword>
<dbReference type="EMBL" id="QJKJ01007520">
    <property type="protein sequence ID" value="RDX82881.1"/>
    <property type="molecule type" value="Genomic_DNA"/>
</dbReference>
<feature type="non-terminal residue" evidence="2">
    <location>
        <position position="1"/>
    </location>
</feature>
<organism evidence="2 3">
    <name type="scientific">Mucuna pruriens</name>
    <name type="common">Velvet bean</name>
    <name type="synonym">Dolichos pruriens</name>
    <dbReference type="NCBI Taxonomy" id="157652"/>
    <lineage>
        <taxon>Eukaryota</taxon>
        <taxon>Viridiplantae</taxon>
        <taxon>Streptophyta</taxon>
        <taxon>Embryophyta</taxon>
        <taxon>Tracheophyta</taxon>
        <taxon>Spermatophyta</taxon>
        <taxon>Magnoliopsida</taxon>
        <taxon>eudicotyledons</taxon>
        <taxon>Gunneridae</taxon>
        <taxon>Pentapetalae</taxon>
        <taxon>rosids</taxon>
        <taxon>fabids</taxon>
        <taxon>Fabales</taxon>
        <taxon>Fabaceae</taxon>
        <taxon>Papilionoideae</taxon>
        <taxon>50 kb inversion clade</taxon>
        <taxon>NPAAA clade</taxon>
        <taxon>indigoferoid/millettioid clade</taxon>
        <taxon>Phaseoleae</taxon>
        <taxon>Mucuna</taxon>
    </lineage>
</organism>
<name>A0A371FX70_MUCPR</name>
<feature type="compositionally biased region" description="Basic and acidic residues" evidence="1">
    <location>
        <begin position="1"/>
        <end position="12"/>
    </location>
</feature>
<dbReference type="AlphaFoldDB" id="A0A371FX70"/>
<comment type="caution">
    <text evidence="2">The sequence shown here is derived from an EMBL/GenBank/DDBJ whole genome shotgun (WGS) entry which is preliminary data.</text>
</comment>
<evidence type="ECO:0000313" key="2">
    <source>
        <dbReference type="EMBL" id="RDX82881.1"/>
    </source>
</evidence>
<proteinExistence type="predicted"/>
<reference evidence="2" key="1">
    <citation type="submission" date="2018-05" db="EMBL/GenBank/DDBJ databases">
        <title>Draft genome of Mucuna pruriens seed.</title>
        <authorList>
            <person name="Nnadi N.E."/>
            <person name="Vos R."/>
            <person name="Hasami M.H."/>
            <person name="Devisetty U.K."/>
            <person name="Aguiy J.C."/>
        </authorList>
    </citation>
    <scope>NUCLEOTIDE SEQUENCE [LARGE SCALE GENOMIC DNA]</scope>
    <source>
        <strain evidence="2">JCA_2017</strain>
    </source>
</reference>